<evidence type="ECO:0000313" key="2">
    <source>
        <dbReference type="EMBL" id="AYB32196.1"/>
    </source>
</evidence>
<dbReference type="RefSeq" id="WP_119755455.1">
    <property type="nucleotide sequence ID" value="NZ_CP032382.1"/>
</dbReference>
<dbReference type="EMBL" id="CP032382">
    <property type="protein sequence ID" value="AYB32196.1"/>
    <property type="molecule type" value="Genomic_DNA"/>
</dbReference>
<organism evidence="2 3">
    <name type="scientific">Chryseolinea soli</name>
    <dbReference type="NCBI Taxonomy" id="2321403"/>
    <lineage>
        <taxon>Bacteria</taxon>
        <taxon>Pseudomonadati</taxon>
        <taxon>Bacteroidota</taxon>
        <taxon>Cytophagia</taxon>
        <taxon>Cytophagales</taxon>
        <taxon>Fulvivirgaceae</taxon>
        <taxon>Chryseolinea</taxon>
    </lineage>
</organism>
<evidence type="ECO:0008006" key="4">
    <source>
        <dbReference type="Google" id="ProtNLM"/>
    </source>
</evidence>
<keyword evidence="1" id="KW-0472">Membrane</keyword>
<proteinExistence type="predicted"/>
<dbReference type="Proteomes" id="UP000266183">
    <property type="component" value="Chromosome"/>
</dbReference>
<keyword evidence="3" id="KW-1185">Reference proteome</keyword>
<accession>A0A385SNU9</accession>
<keyword evidence="1" id="KW-1133">Transmembrane helix</keyword>
<feature type="transmembrane region" description="Helical" evidence="1">
    <location>
        <begin position="34"/>
        <end position="53"/>
    </location>
</feature>
<dbReference type="AlphaFoldDB" id="A0A385SNU9"/>
<name>A0A385SNU9_9BACT</name>
<evidence type="ECO:0000313" key="3">
    <source>
        <dbReference type="Proteomes" id="UP000266183"/>
    </source>
</evidence>
<gene>
    <name evidence="2" type="ORF">D4L85_17165</name>
</gene>
<reference evidence="3" key="1">
    <citation type="submission" date="2018-09" db="EMBL/GenBank/DDBJ databases">
        <title>Chryseolinea sp. KIS68-18 isolated from soil.</title>
        <authorList>
            <person name="Weon H.-Y."/>
            <person name="Kwon S.-W."/>
            <person name="Lee S.A."/>
        </authorList>
    </citation>
    <scope>NUCLEOTIDE SEQUENCE [LARGE SCALE GENOMIC DNA]</scope>
    <source>
        <strain evidence="3">KIS68-18</strain>
    </source>
</reference>
<sequence length="62" mass="6745">MIGFALSAAAVVHGCVSSIVLNDLLKTSKCQRKRGWAIIVVAVPVLGIVAYDLTHRRKRVSR</sequence>
<dbReference type="GO" id="GO:0005886">
    <property type="term" value="C:plasma membrane"/>
    <property type="evidence" value="ECO:0007669"/>
    <property type="project" value="UniProtKB-SubCell"/>
</dbReference>
<keyword evidence="1" id="KW-0812">Transmembrane</keyword>
<evidence type="ECO:0000256" key="1">
    <source>
        <dbReference type="SAM" id="Phobius"/>
    </source>
</evidence>
<dbReference type="KEGG" id="chk:D4L85_17165"/>
<protein>
    <recommendedName>
        <fullName evidence="4">Cardiolipin synthase N-terminal domain-containing protein</fullName>
    </recommendedName>
</protein>